<reference evidence="1" key="1">
    <citation type="journal article" date="2023" name="Int. J. Syst. Evol. Microbiol.">
        <title>&lt;i&gt;Shewanella septentrionalis&lt;/i&gt; sp. nov. and &lt;i&gt;Shewanella holmiensis&lt;/i&gt; sp. nov., isolated from Baltic Sea water and sediments.</title>
        <authorList>
            <person name="Martin-Rodriguez A.J."/>
            <person name="Thorell K."/>
            <person name="Joffre E."/>
            <person name="Jensie-Markopoulos S."/>
            <person name="Moore E.R.B."/>
            <person name="Sjoling A."/>
        </authorList>
    </citation>
    <scope>NUCLEOTIDE SEQUENCE</scope>
    <source>
        <strain evidence="1">SP1W3</strain>
    </source>
</reference>
<dbReference type="EMBL" id="JAMTCC010000025">
    <property type="protein sequence ID" value="MCT7946659.1"/>
    <property type="molecule type" value="Genomic_DNA"/>
</dbReference>
<comment type="caution">
    <text evidence="1">The sequence shown here is derived from an EMBL/GenBank/DDBJ whole genome shotgun (WGS) entry which is preliminary data.</text>
</comment>
<dbReference type="Proteomes" id="UP001155604">
    <property type="component" value="Unassembled WGS sequence"/>
</dbReference>
<gene>
    <name evidence="1" type="ORF">NE536_14955</name>
</gene>
<sequence length="177" mass="20413">MSEQMIELVGYIRVFSQHGRLVTAEQIAAVAGLEWDNKQTVAGYIQLILNEAYADVQMRLSDKRHFFYSDKSIVERYAEQWLALERGDAFEAIIAQIRRNSCRHTEVYQESVLTFAPYLYDEPQLAKVREQLPQQLGAEDIHYAVDKQGKGYYYSTQGLSHSYAAVLANYDPCEWSN</sequence>
<dbReference type="AlphaFoldDB" id="A0A9X2WVY6"/>
<protein>
    <submittedName>
        <fullName evidence="1">Uncharacterized protein</fullName>
    </submittedName>
</protein>
<evidence type="ECO:0000313" key="2">
    <source>
        <dbReference type="Proteomes" id="UP001155604"/>
    </source>
</evidence>
<evidence type="ECO:0000313" key="1">
    <source>
        <dbReference type="EMBL" id="MCT7946659.1"/>
    </source>
</evidence>
<name>A0A9X2WVY6_9GAMM</name>
<proteinExistence type="predicted"/>
<accession>A0A9X2WVY6</accession>
<keyword evidence="2" id="KW-1185">Reference proteome</keyword>
<organism evidence="1 2">
    <name type="scientific">Shewanella septentrionalis</name>
    <dbReference type="NCBI Taxonomy" id="2952223"/>
    <lineage>
        <taxon>Bacteria</taxon>
        <taxon>Pseudomonadati</taxon>
        <taxon>Pseudomonadota</taxon>
        <taxon>Gammaproteobacteria</taxon>
        <taxon>Alteromonadales</taxon>
        <taxon>Shewanellaceae</taxon>
        <taxon>Shewanella</taxon>
    </lineage>
</organism>